<evidence type="ECO:0000313" key="3">
    <source>
        <dbReference type="Proteomes" id="UP001054945"/>
    </source>
</evidence>
<protein>
    <recommendedName>
        <fullName evidence="4">Secreted protein</fullName>
    </recommendedName>
</protein>
<accession>A0AAV4WY73</accession>
<feature type="signal peptide" evidence="1">
    <location>
        <begin position="1"/>
        <end position="18"/>
    </location>
</feature>
<reference evidence="2 3" key="1">
    <citation type="submission" date="2021-06" db="EMBL/GenBank/DDBJ databases">
        <title>Caerostris extrusa draft genome.</title>
        <authorList>
            <person name="Kono N."/>
            <person name="Arakawa K."/>
        </authorList>
    </citation>
    <scope>NUCLEOTIDE SEQUENCE [LARGE SCALE GENOMIC DNA]</scope>
</reference>
<evidence type="ECO:0008006" key="4">
    <source>
        <dbReference type="Google" id="ProtNLM"/>
    </source>
</evidence>
<name>A0AAV4WY73_CAEEX</name>
<evidence type="ECO:0000313" key="2">
    <source>
        <dbReference type="EMBL" id="GIY87747.1"/>
    </source>
</evidence>
<sequence length="100" mass="11302">MTLMVILVSSRWLFSSLAICYLWLAKHHEKGTNYKNIQLKDRLAVRNPSIVGYLHFVHGKQSEVSLRIGSGFRIIFNQTSAEANFVLVDIGAECHNNNVA</sequence>
<dbReference type="EMBL" id="BPLR01016969">
    <property type="protein sequence ID" value="GIY87747.1"/>
    <property type="molecule type" value="Genomic_DNA"/>
</dbReference>
<dbReference type="Proteomes" id="UP001054945">
    <property type="component" value="Unassembled WGS sequence"/>
</dbReference>
<evidence type="ECO:0000256" key="1">
    <source>
        <dbReference type="SAM" id="SignalP"/>
    </source>
</evidence>
<gene>
    <name evidence="2" type="ORF">CEXT_28821</name>
</gene>
<organism evidence="2 3">
    <name type="scientific">Caerostris extrusa</name>
    <name type="common">Bark spider</name>
    <name type="synonym">Caerostris bankana</name>
    <dbReference type="NCBI Taxonomy" id="172846"/>
    <lineage>
        <taxon>Eukaryota</taxon>
        <taxon>Metazoa</taxon>
        <taxon>Ecdysozoa</taxon>
        <taxon>Arthropoda</taxon>
        <taxon>Chelicerata</taxon>
        <taxon>Arachnida</taxon>
        <taxon>Araneae</taxon>
        <taxon>Araneomorphae</taxon>
        <taxon>Entelegynae</taxon>
        <taxon>Araneoidea</taxon>
        <taxon>Araneidae</taxon>
        <taxon>Caerostris</taxon>
    </lineage>
</organism>
<keyword evidence="1" id="KW-0732">Signal</keyword>
<dbReference type="AlphaFoldDB" id="A0AAV4WY73"/>
<keyword evidence="3" id="KW-1185">Reference proteome</keyword>
<proteinExistence type="predicted"/>
<feature type="chain" id="PRO_5043977541" description="Secreted protein" evidence="1">
    <location>
        <begin position="19"/>
        <end position="100"/>
    </location>
</feature>
<comment type="caution">
    <text evidence="2">The sequence shown here is derived from an EMBL/GenBank/DDBJ whole genome shotgun (WGS) entry which is preliminary data.</text>
</comment>